<comment type="caution">
    <text evidence="2">The sequence shown here is derived from an EMBL/GenBank/DDBJ whole genome shotgun (WGS) entry which is preliminary data.</text>
</comment>
<protein>
    <submittedName>
        <fullName evidence="2">Uncharacterized protein</fullName>
    </submittedName>
</protein>
<feature type="non-terminal residue" evidence="2">
    <location>
        <position position="1"/>
    </location>
</feature>
<dbReference type="Proteomes" id="UP000809243">
    <property type="component" value="Unassembled WGS sequence"/>
</dbReference>
<sequence>EMGETMQGSMRYMMFSFPVFIGAFILLGMFYGSITFEAPFTVPKFENFFLLNPFTWMPVGWGYSTGWLKWYFISYLITSIILAAGLKIAGKAMEKNKAM</sequence>
<dbReference type="EMBL" id="JAFGDB010000087">
    <property type="protein sequence ID" value="MBN2067808.1"/>
    <property type="molecule type" value="Genomic_DNA"/>
</dbReference>
<reference evidence="2" key="1">
    <citation type="submission" date="2021-01" db="EMBL/GenBank/DDBJ databases">
        <title>Active Sulfur Cycling in an Early Earth Analoge.</title>
        <authorList>
            <person name="Hahn C.R."/>
            <person name="Youssef N.H."/>
            <person name="Elshahed M."/>
        </authorList>
    </citation>
    <scope>NUCLEOTIDE SEQUENCE</scope>
    <source>
        <strain evidence="2">Zod_Metabat.1151</strain>
    </source>
</reference>
<name>A0A938YPA8_9ARCH</name>
<keyword evidence="1" id="KW-0472">Membrane</keyword>
<gene>
    <name evidence="2" type="ORF">JW744_05050</name>
</gene>
<proteinExistence type="predicted"/>
<evidence type="ECO:0000313" key="2">
    <source>
        <dbReference type="EMBL" id="MBN2067808.1"/>
    </source>
</evidence>
<evidence type="ECO:0000256" key="1">
    <source>
        <dbReference type="SAM" id="Phobius"/>
    </source>
</evidence>
<feature type="transmembrane region" description="Helical" evidence="1">
    <location>
        <begin position="70"/>
        <end position="89"/>
    </location>
</feature>
<organism evidence="2 3">
    <name type="scientific">Candidatus Iainarchaeum sp</name>
    <dbReference type="NCBI Taxonomy" id="3101447"/>
    <lineage>
        <taxon>Archaea</taxon>
        <taxon>Candidatus Iainarchaeota</taxon>
        <taxon>Candidatus Iainarchaeia</taxon>
        <taxon>Candidatus Iainarchaeales</taxon>
        <taxon>Candidatus Iainarchaeaceae</taxon>
        <taxon>Candidatus Iainarchaeum</taxon>
    </lineage>
</organism>
<accession>A0A938YPA8</accession>
<keyword evidence="1" id="KW-1133">Transmembrane helix</keyword>
<feature type="transmembrane region" description="Helical" evidence="1">
    <location>
        <begin position="12"/>
        <end position="34"/>
    </location>
</feature>
<keyword evidence="1" id="KW-0812">Transmembrane</keyword>
<evidence type="ECO:0000313" key="3">
    <source>
        <dbReference type="Proteomes" id="UP000809243"/>
    </source>
</evidence>
<dbReference type="AlphaFoldDB" id="A0A938YPA8"/>